<organism evidence="2 3">
    <name type="scientific">Antrihabitans stalagmiti</name>
    <dbReference type="NCBI Taxonomy" id="2799499"/>
    <lineage>
        <taxon>Bacteria</taxon>
        <taxon>Bacillati</taxon>
        <taxon>Actinomycetota</taxon>
        <taxon>Actinomycetes</taxon>
        <taxon>Mycobacteriales</taxon>
        <taxon>Nocardiaceae</taxon>
        <taxon>Antrihabitans</taxon>
    </lineage>
</organism>
<protein>
    <submittedName>
        <fullName evidence="2">PIG-L family deacetylase</fullName>
    </submittedName>
</protein>
<keyword evidence="1" id="KW-0862">Zinc</keyword>
<dbReference type="Pfam" id="PF02585">
    <property type="entry name" value="PIG-L"/>
    <property type="match status" value="1"/>
</dbReference>
<accession>A0A934U0D1</accession>
<keyword evidence="3" id="KW-1185">Reference proteome</keyword>
<reference evidence="2" key="1">
    <citation type="submission" date="2020-12" db="EMBL/GenBank/DDBJ databases">
        <title>Antrihabitans popcorni sp. nov. and Antrihabitans auranticaus sp. nov., isolated from a larva cave.</title>
        <authorList>
            <person name="Lee S.D."/>
            <person name="Kim I.S."/>
        </authorList>
    </citation>
    <scope>NUCLEOTIDE SEQUENCE</scope>
    <source>
        <strain evidence="2">YC3-6</strain>
    </source>
</reference>
<evidence type="ECO:0000313" key="2">
    <source>
        <dbReference type="EMBL" id="MBJ8337814.1"/>
    </source>
</evidence>
<proteinExistence type="predicted"/>
<dbReference type="GO" id="GO:0016811">
    <property type="term" value="F:hydrolase activity, acting on carbon-nitrogen (but not peptide) bonds, in linear amides"/>
    <property type="evidence" value="ECO:0007669"/>
    <property type="project" value="TreeGrafter"/>
</dbReference>
<dbReference type="PANTHER" id="PTHR12993:SF26">
    <property type="entry name" value="1D-MYO-INOSITOL 2-ACETAMIDO-2-DEOXY-ALPHA-D-GLUCOPYRANOSIDE DEACETYLASE"/>
    <property type="match status" value="1"/>
</dbReference>
<dbReference type="InterPro" id="IPR024078">
    <property type="entry name" value="LmbE-like_dom_sf"/>
</dbReference>
<dbReference type="Proteomes" id="UP000655868">
    <property type="component" value="Unassembled WGS sequence"/>
</dbReference>
<name>A0A934U0D1_9NOCA</name>
<evidence type="ECO:0000256" key="1">
    <source>
        <dbReference type="ARBA" id="ARBA00022833"/>
    </source>
</evidence>
<comment type="caution">
    <text evidence="2">The sequence shown here is derived from an EMBL/GenBank/DDBJ whole genome shotgun (WGS) entry which is preliminary data.</text>
</comment>
<dbReference type="EMBL" id="JAEMNV010000001">
    <property type="protein sequence ID" value="MBJ8337814.1"/>
    <property type="molecule type" value="Genomic_DNA"/>
</dbReference>
<evidence type="ECO:0000313" key="3">
    <source>
        <dbReference type="Proteomes" id="UP000655868"/>
    </source>
</evidence>
<sequence>MTTSLQNHSARNLVARLGDIVTIWAHPDDESYLAGGLMALAAATGAKVTCVIATAGELNAPAEDRAALGRRRTDELTAALGALGVQDHVLLGFPDGGCAAVDPEIAIAELVAILKDRRPKTVITFGADGFTGHPDHRTVSRWVDAAVARFDDDAPNLLHNTGIHEHSAAFEDVHTQFDIFEPGLPTTTAPHDLALLVELEGPLLDAKLRALAAHGSQTTDLMAAMGIERYRDWISLECFVVAPGH</sequence>
<dbReference type="PANTHER" id="PTHR12993">
    <property type="entry name" value="N-ACETYLGLUCOSAMINYL-PHOSPHATIDYLINOSITOL DE-N-ACETYLASE-RELATED"/>
    <property type="match status" value="1"/>
</dbReference>
<dbReference type="GO" id="GO:0016137">
    <property type="term" value="P:glycoside metabolic process"/>
    <property type="evidence" value="ECO:0007669"/>
    <property type="project" value="UniProtKB-ARBA"/>
</dbReference>
<dbReference type="RefSeq" id="WP_199701753.1">
    <property type="nucleotide sequence ID" value="NZ_JAEMNV010000001.1"/>
</dbReference>
<dbReference type="Gene3D" id="3.40.50.10320">
    <property type="entry name" value="LmbE-like"/>
    <property type="match status" value="1"/>
</dbReference>
<dbReference type="InterPro" id="IPR003737">
    <property type="entry name" value="GlcNAc_PI_deacetylase-related"/>
</dbReference>
<dbReference type="AlphaFoldDB" id="A0A934U0D1"/>
<gene>
    <name evidence="2" type="ORF">JGU71_02850</name>
</gene>
<dbReference type="SUPFAM" id="SSF102588">
    <property type="entry name" value="LmbE-like"/>
    <property type="match status" value="1"/>
</dbReference>